<gene>
    <name evidence="2" type="ORF">BD410DRAFT_52325</name>
</gene>
<dbReference type="EMBL" id="ML170156">
    <property type="protein sequence ID" value="TDL30096.1"/>
    <property type="molecule type" value="Genomic_DNA"/>
</dbReference>
<dbReference type="Proteomes" id="UP000294933">
    <property type="component" value="Unassembled WGS sequence"/>
</dbReference>
<dbReference type="VEuPathDB" id="FungiDB:BD410DRAFT_52325"/>
<organism evidence="2 3">
    <name type="scientific">Rickenella mellea</name>
    <dbReference type="NCBI Taxonomy" id="50990"/>
    <lineage>
        <taxon>Eukaryota</taxon>
        <taxon>Fungi</taxon>
        <taxon>Dikarya</taxon>
        <taxon>Basidiomycota</taxon>
        <taxon>Agaricomycotina</taxon>
        <taxon>Agaricomycetes</taxon>
        <taxon>Hymenochaetales</taxon>
        <taxon>Rickenellaceae</taxon>
        <taxon>Rickenella</taxon>
    </lineage>
</organism>
<protein>
    <submittedName>
        <fullName evidence="2">Uncharacterized protein</fullName>
    </submittedName>
</protein>
<sequence>MMTCTRSNLRTTRMCSIPPTLEAESSDQIAEYDMELLDIDSDQLWIPDTEYCVLVSVDQAYAFCRNLSPRGVQGGVRFARESMHIFYPNGLKLHEGNARTTDDEEDDGDEFTANSDDSKNSSGNGRTVRKA</sequence>
<feature type="region of interest" description="Disordered" evidence="1">
    <location>
        <begin position="93"/>
        <end position="131"/>
    </location>
</feature>
<dbReference type="AlphaFoldDB" id="A0A4R5XI02"/>
<evidence type="ECO:0000256" key="1">
    <source>
        <dbReference type="SAM" id="MobiDB-lite"/>
    </source>
</evidence>
<evidence type="ECO:0000313" key="3">
    <source>
        <dbReference type="Proteomes" id="UP000294933"/>
    </source>
</evidence>
<accession>A0A4R5XI02</accession>
<name>A0A4R5XI02_9AGAM</name>
<proteinExistence type="predicted"/>
<dbReference type="STRING" id="50990.A0A4R5XI02"/>
<reference evidence="2 3" key="1">
    <citation type="submission" date="2018-06" db="EMBL/GenBank/DDBJ databases">
        <title>A transcriptomic atlas of mushroom development highlights an independent origin of complex multicellularity.</title>
        <authorList>
            <consortium name="DOE Joint Genome Institute"/>
            <person name="Krizsan K."/>
            <person name="Almasi E."/>
            <person name="Merenyi Z."/>
            <person name="Sahu N."/>
            <person name="Viragh M."/>
            <person name="Koszo T."/>
            <person name="Mondo S."/>
            <person name="Kiss B."/>
            <person name="Balint B."/>
            <person name="Kues U."/>
            <person name="Barry K."/>
            <person name="Hegedus J.C."/>
            <person name="Henrissat B."/>
            <person name="Johnson J."/>
            <person name="Lipzen A."/>
            <person name="Ohm R."/>
            <person name="Nagy I."/>
            <person name="Pangilinan J."/>
            <person name="Yan J."/>
            <person name="Xiong Y."/>
            <person name="Grigoriev I.V."/>
            <person name="Hibbett D.S."/>
            <person name="Nagy L.G."/>
        </authorList>
    </citation>
    <scope>NUCLEOTIDE SEQUENCE [LARGE SCALE GENOMIC DNA]</scope>
    <source>
        <strain evidence="2 3">SZMC22713</strain>
    </source>
</reference>
<dbReference type="OrthoDB" id="534348at2759"/>
<keyword evidence="3" id="KW-1185">Reference proteome</keyword>
<evidence type="ECO:0000313" key="2">
    <source>
        <dbReference type="EMBL" id="TDL30096.1"/>
    </source>
</evidence>
<dbReference type="Gene3D" id="3.70.10.10">
    <property type="match status" value="1"/>
</dbReference>